<protein>
    <submittedName>
        <fullName evidence="1">Uncharacterized protein</fullName>
    </submittedName>
</protein>
<dbReference type="AlphaFoldDB" id="A0A8H8BV78"/>
<comment type="caution">
    <text evidence="1">The sequence shown here is derived from an EMBL/GenBank/DDBJ whole genome shotgun (WGS) entry which is preliminary data.</text>
</comment>
<evidence type="ECO:0000313" key="1">
    <source>
        <dbReference type="EMBL" id="KAG4425122.1"/>
    </source>
</evidence>
<name>A0A8H8BV78_9HELO</name>
<proteinExistence type="predicted"/>
<dbReference type="Proteomes" id="UP000664132">
    <property type="component" value="Unassembled WGS sequence"/>
</dbReference>
<organism evidence="1 2">
    <name type="scientific">Cadophora malorum</name>
    <dbReference type="NCBI Taxonomy" id="108018"/>
    <lineage>
        <taxon>Eukaryota</taxon>
        <taxon>Fungi</taxon>
        <taxon>Dikarya</taxon>
        <taxon>Ascomycota</taxon>
        <taxon>Pezizomycotina</taxon>
        <taxon>Leotiomycetes</taxon>
        <taxon>Helotiales</taxon>
        <taxon>Ploettnerulaceae</taxon>
        <taxon>Cadophora</taxon>
    </lineage>
</organism>
<dbReference type="OrthoDB" id="62952at2759"/>
<accession>A0A8H8BV78</accession>
<evidence type="ECO:0000313" key="2">
    <source>
        <dbReference type="Proteomes" id="UP000664132"/>
    </source>
</evidence>
<dbReference type="EMBL" id="JAFJYH010000013">
    <property type="protein sequence ID" value="KAG4425122.1"/>
    <property type="molecule type" value="Genomic_DNA"/>
</dbReference>
<reference evidence="1" key="1">
    <citation type="submission" date="2021-02" db="EMBL/GenBank/DDBJ databases">
        <title>Genome sequence Cadophora malorum strain M34.</title>
        <authorList>
            <person name="Stefanovic E."/>
            <person name="Vu D."/>
            <person name="Scully C."/>
            <person name="Dijksterhuis J."/>
            <person name="Roader J."/>
            <person name="Houbraken J."/>
        </authorList>
    </citation>
    <scope>NUCLEOTIDE SEQUENCE</scope>
    <source>
        <strain evidence="1">M34</strain>
    </source>
</reference>
<sequence>MKLFEFDTLNQLGCDIDTEVGLYTDPVDWTVDEPNIGAEFGVHVDAEDIELSDSDEDDGYSGSGPDHNSDWRMVPKMWWQTSKTAF</sequence>
<gene>
    <name evidence="1" type="ORF">IFR04_001689</name>
</gene>
<keyword evidence="2" id="KW-1185">Reference proteome</keyword>